<reference evidence="8" key="2">
    <citation type="submission" date="2025-08" db="UniProtKB">
        <authorList>
            <consortium name="Ensembl"/>
        </authorList>
    </citation>
    <scope>IDENTIFICATION</scope>
</reference>
<comment type="similarity">
    <text evidence="2">Belongs to the calycin superfamily. Fatty-acid binding protein (FABP) family.</text>
</comment>
<dbReference type="GO" id="GO:0008289">
    <property type="term" value="F:lipid binding"/>
    <property type="evidence" value="ECO:0007669"/>
    <property type="project" value="UniProtKB-KW"/>
</dbReference>
<reference evidence="8" key="3">
    <citation type="submission" date="2025-09" db="UniProtKB">
        <authorList>
            <consortium name="Ensembl"/>
        </authorList>
    </citation>
    <scope>IDENTIFICATION</scope>
</reference>
<keyword evidence="3" id="KW-0813">Transport</keyword>
<accession>A0A8I5NWM0</accession>
<feature type="region of interest" description="Disordered" evidence="6">
    <location>
        <begin position="1"/>
        <end position="62"/>
    </location>
</feature>
<proteinExistence type="inferred from homology"/>
<dbReference type="FunFam" id="2.40.128.20:FF:000006">
    <property type="entry name" value="Fatty acid-binding protein, liver"/>
    <property type="match status" value="1"/>
</dbReference>
<dbReference type="Pfam" id="PF14651">
    <property type="entry name" value="Lipocalin_7"/>
    <property type="match status" value="1"/>
</dbReference>
<organism evidence="8 9">
    <name type="scientific">Papio anubis</name>
    <name type="common">Olive baboon</name>
    <dbReference type="NCBI Taxonomy" id="9555"/>
    <lineage>
        <taxon>Eukaryota</taxon>
        <taxon>Metazoa</taxon>
        <taxon>Chordata</taxon>
        <taxon>Craniata</taxon>
        <taxon>Vertebrata</taxon>
        <taxon>Euteleostomi</taxon>
        <taxon>Mammalia</taxon>
        <taxon>Eutheria</taxon>
        <taxon>Euarchontoglires</taxon>
        <taxon>Primates</taxon>
        <taxon>Haplorrhini</taxon>
        <taxon>Catarrhini</taxon>
        <taxon>Cercopithecidae</taxon>
        <taxon>Cercopithecinae</taxon>
        <taxon>Papio</taxon>
    </lineage>
</organism>
<reference evidence="8 9" key="1">
    <citation type="submission" date="2012-03" db="EMBL/GenBank/DDBJ databases">
        <title>Whole Genome Assembly of Papio anubis.</title>
        <authorList>
            <person name="Liu Y.L."/>
            <person name="Abraham K.A."/>
            <person name="Akbar H.A."/>
            <person name="Ali S.A."/>
            <person name="Anosike U.A."/>
            <person name="Aqrawi P.A."/>
            <person name="Arias F.A."/>
            <person name="Attaway T.A."/>
            <person name="Awwad R.A."/>
            <person name="Babu C.B."/>
            <person name="Bandaranaike D.B."/>
            <person name="Battles P.B."/>
            <person name="Bell A.B."/>
            <person name="Beltran B.B."/>
            <person name="Berhane-Mersha D.B."/>
            <person name="Bess C.B."/>
            <person name="Bickham C.B."/>
            <person name="Bolden T.B."/>
            <person name="Carter K.C."/>
            <person name="Chau D.C."/>
            <person name="Chavez A.C."/>
            <person name="Clerc-Blankenburg K.C."/>
            <person name="Coyle M.C."/>
            <person name="Dao M.D."/>
            <person name="Davila M.L.D."/>
            <person name="Davy-Carroll L.D."/>
            <person name="Denson S.D."/>
            <person name="Dinh H.D."/>
            <person name="Fernandez S.F."/>
            <person name="Fernando P.F."/>
            <person name="Forbes L.F."/>
            <person name="Francis C.F."/>
            <person name="Francisco L.F."/>
            <person name="Fu Q.F."/>
            <person name="Garcia-Iii R.G."/>
            <person name="Garrett T.G."/>
            <person name="Gross S.G."/>
            <person name="Gubbala S.G."/>
            <person name="Hirani K.H."/>
            <person name="Hogues M.H."/>
            <person name="Hollins B.H."/>
            <person name="Jackson L.J."/>
            <person name="Javaid M.J."/>
            <person name="Jhangiani S.J."/>
            <person name="Johnson A.J."/>
            <person name="Johnson B.J."/>
            <person name="Jones J.J."/>
            <person name="Joshi V.J."/>
            <person name="Kalu J.K."/>
            <person name="Khan N.K."/>
            <person name="Korchina V.K."/>
            <person name="Kovar C.K."/>
            <person name="Lago L.L."/>
            <person name="Lara F.L."/>
            <person name="Le T.-K.L."/>
            <person name="Lee S.L."/>
            <person name="Legall-Iii F.L."/>
            <person name="Lemon S.L."/>
            <person name="Liu J.L."/>
            <person name="Liu Y.-S.L."/>
            <person name="Liyanage D.L."/>
            <person name="Lopez J.L."/>
            <person name="Lorensuhewa L.L."/>
            <person name="Mata R.M."/>
            <person name="Mathew T.M."/>
            <person name="Mercado C.M."/>
            <person name="Mercado I.M."/>
            <person name="Morales K.M."/>
            <person name="Morgan M.M."/>
            <person name="Munidasa M.M."/>
            <person name="Ngo D.N."/>
            <person name="Nguyen L.N."/>
            <person name="Nguyen T.N."/>
            <person name="Nguyen N.N."/>
            <person name="Obregon M.O."/>
            <person name="Okwuonu G.O."/>
            <person name="Ongeri F.O."/>
            <person name="Onwere C.O."/>
            <person name="Osifeso I.O."/>
            <person name="Parra A.P."/>
            <person name="Patil S.P."/>
            <person name="Perez A.P."/>
            <person name="Perez Y.P."/>
            <person name="Pham C.P."/>
            <person name="Pu L.-L.P."/>
            <person name="Puazo M.P."/>
            <person name="Quiroz J.Q."/>
            <person name="Rouhana J.R."/>
            <person name="Ruiz M.R."/>
            <person name="Ruiz S.-J.R."/>
            <person name="Saada N.S."/>
            <person name="Santibanez J.S."/>
            <person name="Scheel M.S."/>
            <person name="Schneider B.S."/>
            <person name="Simmons D.S."/>
            <person name="Sisson I.S."/>
            <person name="Tang L.-Y.T."/>
            <person name="Thornton R.T."/>
            <person name="Tisius J.T."/>
            <person name="Toledanes G.T."/>
            <person name="Trejos Z.T."/>
            <person name="Usmani K.U."/>
            <person name="Varghese R.V."/>
            <person name="Vattathil S.V."/>
            <person name="Vee V.V."/>
            <person name="Walker D.W."/>
            <person name="Weissenberger G.W."/>
            <person name="White C.W."/>
            <person name="Williams A.W."/>
            <person name="Woodworth J.W."/>
            <person name="Wright R.W."/>
            <person name="Zhu Y.Z."/>
            <person name="Han Y.H."/>
            <person name="Newsham I.N."/>
            <person name="Nazareth L.N."/>
            <person name="Worley K.W."/>
            <person name="Muzny D.M."/>
            <person name="Rogers J.R."/>
            <person name="Gibbs R.G."/>
        </authorList>
    </citation>
    <scope>NUCLEOTIDE SEQUENCE [LARGE SCALE GENOMIC DNA]</scope>
</reference>
<dbReference type="CDD" id="cd19446">
    <property type="entry name" value="FABP6"/>
    <property type="match status" value="1"/>
</dbReference>
<feature type="compositionally biased region" description="Basic and acidic residues" evidence="6">
    <location>
        <begin position="42"/>
        <end position="51"/>
    </location>
</feature>
<dbReference type="Ensembl" id="ENSPANT00000067906.1">
    <property type="protein sequence ID" value="ENSPANP00000054846.1"/>
    <property type="gene ID" value="ENSPANG00000041430.1"/>
</dbReference>
<dbReference type="Gene3D" id="2.40.128.20">
    <property type="match status" value="1"/>
</dbReference>
<evidence type="ECO:0000256" key="2">
    <source>
        <dbReference type="ARBA" id="ARBA00008390"/>
    </source>
</evidence>
<dbReference type="Proteomes" id="UP000028761">
    <property type="component" value="Chromosome 5"/>
</dbReference>
<feature type="domain" description="Cytosolic fatty-acid binding proteins" evidence="7">
    <location>
        <begin position="124"/>
        <end position="141"/>
    </location>
</feature>
<evidence type="ECO:0000313" key="8">
    <source>
        <dbReference type="Ensembl" id="ENSPANP00000054846.1"/>
    </source>
</evidence>
<protein>
    <recommendedName>
        <fullName evidence="7">Cytosolic fatty-acid binding proteins domain-containing protein</fullName>
    </recommendedName>
</protein>
<evidence type="ECO:0000256" key="4">
    <source>
        <dbReference type="ARBA" id="ARBA00022490"/>
    </source>
</evidence>
<evidence type="ECO:0000313" key="9">
    <source>
        <dbReference type="Proteomes" id="UP000028761"/>
    </source>
</evidence>
<sequence>MGERRGQWGRWRYPASPHHAPPETLHLWLQGAHRQGLVQPRGNEDSDHDDGGGAAGADLGPAHIIKQRVLPLQDRREKKWGDLGAEPQQLGEFISWESRPLSTTSSPHPSALWLQPPSSMAFTGKFEMESEKNYDEFMKLLGLSSDVIEKARNFKIVTEVQQDGQDFTWSQHYSGGHTMTNKFTVGKESDIQTMGGKKFKATVQMEGGKLVVNFPNYHQTSEIVGDKLVEVSVLLVPGMITGHLSVSWPQPLRGRPLGSWLYQHFPCARFYAECWMHMMSFGLQITLLGGDFGLHFRRRLRHGEAK</sequence>
<dbReference type="PANTHER" id="PTHR11955">
    <property type="entry name" value="FATTY ACID BINDING PROTEIN"/>
    <property type="match status" value="1"/>
</dbReference>
<evidence type="ECO:0000256" key="6">
    <source>
        <dbReference type="SAM" id="MobiDB-lite"/>
    </source>
</evidence>
<dbReference type="SUPFAM" id="SSF50814">
    <property type="entry name" value="Lipocalins"/>
    <property type="match status" value="1"/>
</dbReference>
<comment type="subcellular location">
    <subcellularLocation>
        <location evidence="1">Cytoplasm</location>
    </subcellularLocation>
</comment>
<evidence type="ECO:0000256" key="5">
    <source>
        <dbReference type="ARBA" id="ARBA00023121"/>
    </source>
</evidence>
<dbReference type="GeneTree" id="ENSGT00940000157139"/>
<dbReference type="PRINTS" id="PR00178">
    <property type="entry name" value="FATTYACIDBP"/>
</dbReference>
<name>A0A8I5NWM0_PAPAN</name>
<dbReference type="PROSITE" id="PS00214">
    <property type="entry name" value="FABP"/>
    <property type="match status" value="1"/>
</dbReference>
<dbReference type="GO" id="GO:0005737">
    <property type="term" value="C:cytoplasm"/>
    <property type="evidence" value="ECO:0007669"/>
    <property type="project" value="UniProtKB-SubCell"/>
</dbReference>
<keyword evidence="9" id="KW-1185">Reference proteome</keyword>
<evidence type="ECO:0000256" key="1">
    <source>
        <dbReference type="ARBA" id="ARBA00004496"/>
    </source>
</evidence>
<dbReference type="AlphaFoldDB" id="A0A8I5NWM0"/>
<dbReference type="InterPro" id="IPR000463">
    <property type="entry name" value="Fatty_acid-bd"/>
</dbReference>
<evidence type="ECO:0000259" key="7">
    <source>
        <dbReference type="PROSITE" id="PS00214"/>
    </source>
</evidence>
<keyword evidence="4" id="KW-0963">Cytoplasm</keyword>
<dbReference type="InterPro" id="IPR012674">
    <property type="entry name" value="Calycin"/>
</dbReference>
<keyword evidence="5" id="KW-0446">Lipid-binding</keyword>
<dbReference type="InterPro" id="IPR031259">
    <property type="entry name" value="ILBP"/>
</dbReference>
<evidence type="ECO:0000256" key="3">
    <source>
        <dbReference type="ARBA" id="ARBA00022448"/>
    </source>
</evidence>